<reference evidence="2" key="2">
    <citation type="submission" date="2021-03" db="EMBL/GenBank/DDBJ databases">
        <authorList>
            <person name="Artuso I."/>
            <person name="Turrini P."/>
            <person name="Pirolo M."/>
            <person name="Lugli G.A."/>
            <person name="Ventura M."/>
            <person name="Visca P."/>
        </authorList>
    </citation>
    <scope>NUCLEOTIDE SEQUENCE</scope>
    <source>
        <strain evidence="2">LMG 26462</strain>
    </source>
</reference>
<gene>
    <name evidence="2" type="ORF">J1C56_02365</name>
</gene>
<evidence type="ECO:0000256" key="1">
    <source>
        <dbReference type="SAM" id="MobiDB-lite"/>
    </source>
</evidence>
<organism evidence="2 3">
    <name type="scientific">Aminobacter anthyllidis</name>
    <dbReference type="NCBI Taxonomy" id="1035067"/>
    <lineage>
        <taxon>Bacteria</taxon>
        <taxon>Pseudomonadati</taxon>
        <taxon>Pseudomonadota</taxon>
        <taxon>Alphaproteobacteria</taxon>
        <taxon>Hyphomicrobiales</taxon>
        <taxon>Phyllobacteriaceae</taxon>
        <taxon>Aminobacter</taxon>
    </lineage>
</organism>
<dbReference type="EMBL" id="JAFLWW010000001">
    <property type="protein sequence ID" value="MBT1154428.1"/>
    <property type="molecule type" value="Genomic_DNA"/>
</dbReference>
<proteinExistence type="predicted"/>
<dbReference type="RefSeq" id="WP_214385635.1">
    <property type="nucleotide sequence ID" value="NZ_JAFLWW010000001.1"/>
</dbReference>
<feature type="compositionally biased region" description="Polar residues" evidence="1">
    <location>
        <begin position="63"/>
        <end position="73"/>
    </location>
</feature>
<dbReference type="Proteomes" id="UP001138921">
    <property type="component" value="Unassembled WGS sequence"/>
</dbReference>
<comment type="caution">
    <text evidence="2">The sequence shown here is derived from an EMBL/GenBank/DDBJ whole genome shotgun (WGS) entry which is preliminary data.</text>
</comment>
<evidence type="ECO:0000313" key="3">
    <source>
        <dbReference type="Proteomes" id="UP001138921"/>
    </source>
</evidence>
<keyword evidence="3" id="KW-1185">Reference proteome</keyword>
<feature type="region of interest" description="Disordered" evidence="1">
    <location>
        <begin position="1"/>
        <end position="125"/>
    </location>
</feature>
<dbReference type="AlphaFoldDB" id="A0A9X1D496"/>
<reference evidence="2" key="1">
    <citation type="journal article" date="2021" name="Microorganisms">
        <title>Phylogenomic Reconstruction and Metabolic Potential of the Genus Aminobacter.</title>
        <authorList>
            <person name="Artuso I."/>
            <person name="Turrini P."/>
            <person name="Pirolo M."/>
            <person name="Lugli G.A."/>
            <person name="Ventura M."/>
            <person name="Visca P."/>
        </authorList>
    </citation>
    <scope>NUCLEOTIDE SEQUENCE</scope>
    <source>
        <strain evidence="2">LMG 26462</strain>
    </source>
</reference>
<name>A0A9X1D496_9HYPH</name>
<protein>
    <submittedName>
        <fullName evidence="2">Uncharacterized protein</fullName>
    </submittedName>
</protein>
<feature type="compositionally biased region" description="Pro residues" evidence="1">
    <location>
        <begin position="40"/>
        <end position="53"/>
    </location>
</feature>
<evidence type="ECO:0000313" key="2">
    <source>
        <dbReference type="EMBL" id="MBT1154428.1"/>
    </source>
</evidence>
<sequence length="125" mass="13160">MSNFDKAFAAARKAGKKGFTFGGKKFNTKLASGPSKKTPKPSPKPAQPTPKKGPVPTARPDTTKTGSTASGPQKLTIGDRIVRSVRIGETAVNRGRRRDAAQAKNAGAGDAIKKMLSGMDKPRKK</sequence>
<feature type="compositionally biased region" description="Low complexity" evidence="1">
    <location>
        <begin position="1"/>
        <end position="25"/>
    </location>
</feature>
<accession>A0A9X1D496</accession>